<sequence>MVEFNINPFGKFNSFDQPWVNLRFGLQYTYYTLFDGAASNFDGAGTNAHANNTLFAYVWTAF</sequence>
<evidence type="ECO:0000313" key="1">
    <source>
        <dbReference type="EMBL" id="EQD64059.1"/>
    </source>
</evidence>
<reference evidence="1" key="1">
    <citation type="submission" date="2013-08" db="EMBL/GenBank/DDBJ databases">
        <authorList>
            <person name="Mendez C."/>
            <person name="Richter M."/>
            <person name="Ferrer M."/>
            <person name="Sanchez J."/>
        </authorList>
    </citation>
    <scope>NUCLEOTIDE SEQUENCE</scope>
</reference>
<gene>
    <name evidence="1" type="ORF">B2A_02201</name>
</gene>
<comment type="caution">
    <text evidence="1">The sequence shown here is derived from an EMBL/GenBank/DDBJ whole genome shotgun (WGS) entry which is preliminary data.</text>
</comment>
<proteinExistence type="predicted"/>
<protein>
    <recommendedName>
        <fullName evidence="2">Cytochrome c1 protein</fullName>
    </recommendedName>
</protein>
<reference evidence="1" key="2">
    <citation type="journal article" date="2014" name="ISME J.">
        <title>Microbial stratification in low pH oxic and suboxic macroscopic growths along an acid mine drainage.</title>
        <authorList>
            <person name="Mendez-Garcia C."/>
            <person name="Mesa V."/>
            <person name="Sprenger R.R."/>
            <person name="Richter M."/>
            <person name="Diez M.S."/>
            <person name="Solano J."/>
            <person name="Bargiela R."/>
            <person name="Golyshina O.V."/>
            <person name="Manteca A."/>
            <person name="Ramos J.L."/>
            <person name="Gallego J.R."/>
            <person name="Llorente I."/>
            <person name="Martins Dos Santos V.A."/>
            <person name="Jensen O.N."/>
            <person name="Pelaez A.I."/>
            <person name="Sanchez J."/>
            <person name="Ferrer M."/>
        </authorList>
    </citation>
    <scope>NUCLEOTIDE SEQUENCE</scope>
</reference>
<evidence type="ECO:0008006" key="2">
    <source>
        <dbReference type="Google" id="ProtNLM"/>
    </source>
</evidence>
<name>T1CDS6_9ZZZZ</name>
<dbReference type="EMBL" id="AUZZ01001535">
    <property type="protein sequence ID" value="EQD64059.1"/>
    <property type="molecule type" value="Genomic_DNA"/>
</dbReference>
<organism evidence="1">
    <name type="scientific">mine drainage metagenome</name>
    <dbReference type="NCBI Taxonomy" id="410659"/>
    <lineage>
        <taxon>unclassified sequences</taxon>
        <taxon>metagenomes</taxon>
        <taxon>ecological metagenomes</taxon>
    </lineage>
</organism>
<dbReference type="AlphaFoldDB" id="T1CDS6"/>
<accession>T1CDS6</accession>